<dbReference type="InterPro" id="IPR002197">
    <property type="entry name" value="HTH_Fis"/>
</dbReference>
<evidence type="ECO:0000256" key="1">
    <source>
        <dbReference type="ARBA" id="ARBA00022741"/>
    </source>
</evidence>
<evidence type="ECO:0000259" key="5">
    <source>
        <dbReference type="PROSITE" id="PS50045"/>
    </source>
</evidence>
<dbReference type="InterPro" id="IPR058031">
    <property type="entry name" value="AAA_lid_NorR"/>
</dbReference>
<keyword evidence="7" id="KW-1185">Reference proteome</keyword>
<evidence type="ECO:0000256" key="2">
    <source>
        <dbReference type="ARBA" id="ARBA00022840"/>
    </source>
</evidence>
<dbReference type="Gene3D" id="1.10.10.60">
    <property type="entry name" value="Homeodomain-like"/>
    <property type="match status" value="1"/>
</dbReference>
<dbReference type="SUPFAM" id="SSF46689">
    <property type="entry name" value="Homeodomain-like"/>
    <property type="match status" value="1"/>
</dbReference>
<evidence type="ECO:0000313" key="7">
    <source>
        <dbReference type="Proteomes" id="UP001519295"/>
    </source>
</evidence>
<dbReference type="Pfam" id="PF02954">
    <property type="entry name" value="HTH_8"/>
    <property type="match status" value="1"/>
</dbReference>
<sequence>MTRSPWELFQAGEEPPDLRGDLLTSWRRSRFSGVDPEHVDVPYVETELDTAFARVAVPIMTGMAELLVGDSSCLALSDERGSVIWRWVSEPMLRETLDDLSVVEGFCFDEEFVGTNGLGTALETGTLAVVRGAEHYVQRFHDVTCVAAPIRHPVTRRTVGAVNVTCRAADTNSLITVVVRKLVEEIHRALLEHASLRERRLVDAFLDAQRRGSGPVAVVGDGVLITNAAAGGLGLDRLDLWDELRGLKKDGTTIGLPADLTARVELVRAGGATAGAVLTVSGPGPRTVTAVPRRPAAPRTDPWTAATGRVAELAAAGPVAVRGEAGTGKASVLMGGLGGTGEPGGTCTVLDAATHAVDGPGSWFDRLREALRGDGPLILRHTELLDVAAARTAAALLADPAGRPPVGLTVTAPDGEIPAPSASLLCDALGAATVVLSSLRSRPDDVGRLAQALLRRRGGGSSFAPDALAALRRHHWPGNLAELSRVVTDAVAGATGPVVTATALPADVRASASRSALTPLQVAEARVIAATLHAHGGNKSTAARELGISRTALYSKIRSYRI</sequence>
<dbReference type="EMBL" id="JAGINU010000001">
    <property type="protein sequence ID" value="MBP2369682.1"/>
    <property type="molecule type" value="Genomic_DNA"/>
</dbReference>
<dbReference type="PANTHER" id="PTHR32071">
    <property type="entry name" value="TRANSCRIPTIONAL REGULATORY PROTEIN"/>
    <property type="match status" value="1"/>
</dbReference>
<accession>A0ABS4W0E3</accession>
<dbReference type="Gene3D" id="1.10.8.60">
    <property type="match status" value="1"/>
</dbReference>
<keyword evidence="2" id="KW-0067">ATP-binding</keyword>
<evidence type="ECO:0000313" key="6">
    <source>
        <dbReference type="EMBL" id="MBP2369682.1"/>
    </source>
</evidence>
<keyword evidence="3" id="KW-0805">Transcription regulation</keyword>
<proteinExistence type="predicted"/>
<evidence type="ECO:0000256" key="4">
    <source>
        <dbReference type="ARBA" id="ARBA00023163"/>
    </source>
</evidence>
<protein>
    <submittedName>
        <fullName evidence="6">Transcriptional regulator of acetoin/glycerol metabolism</fullName>
    </submittedName>
</protein>
<gene>
    <name evidence="6" type="ORF">JOF36_005378</name>
</gene>
<dbReference type="PANTHER" id="PTHR32071:SF122">
    <property type="entry name" value="SIGMA FACTOR"/>
    <property type="match status" value="1"/>
</dbReference>
<dbReference type="Pfam" id="PF25601">
    <property type="entry name" value="AAA_lid_14"/>
    <property type="match status" value="1"/>
</dbReference>
<dbReference type="Gene3D" id="3.30.450.40">
    <property type="match status" value="1"/>
</dbReference>
<name>A0ABS4W0E3_9PSEU</name>
<feature type="domain" description="Sigma-54 factor interaction" evidence="5">
    <location>
        <begin position="429"/>
        <end position="492"/>
    </location>
</feature>
<organism evidence="6 7">
    <name type="scientific">Pseudonocardia parietis</name>
    <dbReference type="NCBI Taxonomy" id="570936"/>
    <lineage>
        <taxon>Bacteria</taxon>
        <taxon>Bacillati</taxon>
        <taxon>Actinomycetota</taxon>
        <taxon>Actinomycetes</taxon>
        <taxon>Pseudonocardiales</taxon>
        <taxon>Pseudonocardiaceae</taxon>
        <taxon>Pseudonocardia</taxon>
    </lineage>
</organism>
<dbReference type="Proteomes" id="UP001519295">
    <property type="component" value="Unassembled WGS sequence"/>
</dbReference>
<dbReference type="PROSITE" id="PS50045">
    <property type="entry name" value="SIGMA54_INTERACT_4"/>
    <property type="match status" value="1"/>
</dbReference>
<reference evidence="6 7" key="1">
    <citation type="submission" date="2021-03" db="EMBL/GenBank/DDBJ databases">
        <title>Sequencing the genomes of 1000 actinobacteria strains.</title>
        <authorList>
            <person name="Klenk H.-P."/>
        </authorList>
    </citation>
    <scope>NUCLEOTIDE SEQUENCE [LARGE SCALE GENOMIC DNA]</scope>
    <source>
        <strain evidence="6 7">DSM 45256</strain>
    </source>
</reference>
<dbReference type="InterPro" id="IPR002078">
    <property type="entry name" value="Sigma_54_int"/>
</dbReference>
<evidence type="ECO:0000256" key="3">
    <source>
        <dbReference type="ARBA" id="ARBA00023015"/>
    </source>
</evidence>
<keyword evidence="4" id="KW-0804">Transcription</keyword>
<dbReference type="InterPro" id="IPR029016">
    <property type="entry name" value="GAF-like_dom_sf"/>
</dbReference>
<keyword evidence="1" id="KW-0547">Nucleotide-binding</keyword>
<dbReference type="PRINTS" id="PR01590">
    <property type="entry name" value="HTHFIS"/>
</dbReference>
<comment type="caution">
    <text evidence="6">The sequence shown here is derived from an EMBL/GenBank/DDBJ whole genome shotgun (WGS) entry which is preliminary data.</text>
</comment>
<dbReference type="InterPro" id="IPR009057">
    <property type="entry name" value="Homeodomain-like_sf"/>
</dbReference>
<dbReference type="RefSeq" id="WP_210032038.1">
    <property type="nucleotide sequence ID" value="NZ_JAGINU010000001.1"/>
</dbReference>